<comment type="caution">
    <text evidence="1">The sequence shown here is derived from an EMBL/GenBank/DDBJ whole genome shotgun (WGS) entry which is preliminary data.</text>
</comment>
<dbReference type="EMBL" id="BAAACX010000015">
    <property type="protein sequence ID" value="GAA0401448.1"/>
    <property type="molecule type" value="Genomic_DNA"/>
</dbReference>
<evidence type="ECO:0000313" key="1">
    <source>
        <dbReference type="EMBL" id="GAA0401448.1"/>
    </source>
</evidence>
<gene>
    <name evidence="1" type="ORF">GCM10008933_34970</name>
</gene>
<organism evidence="1 2">
    <name type="scientific">Paenibacillus motobuensis</name>
    <dbReference type="NCBI Taxonomy" id="295324"/>
    <lineage>
        <taxon>Bacteria</taxon>
        <taxon>Bacillati</taxon>
        <taxon>Bacillota</taxon>
        <taxon>Bacilli</taxon>
        <taxon>Bacillales</taxon>
        <taxon>Paenibacillaceae</taxon>
        <taxon>Paenibacillus</taxon>
    </lineage>
</organism>
<keyword evidence="2" id="KW-1185">Reference proteome</keyword>
<proteinExistence type="predicted"/>
<name>A0ABN0YMT8_9BACL</name>
<reference evidence="1 2" key="1">
    <citation type="journal article" date="2019" name="Int. J. Syst. Evol. Microbiol.">
        <title>The Global Catalogue of Microorganisms (GCM) 10K type strain sequencing project: providing services to taxonomists for standard genome sequencing and annotation.</title>
        <authorList>
            <consortium name="The Broad Institute Genomics Platform"/>
            <consortium name="The Broad Institute Genome Sequencing Center for Infectious Disease"/>
            <person name="Wu L."/>
            <person name="Ma J."/>
        </authorList>
    </citation>
    <scope>NUCLEOTIDE SEQUENCE [LARGE SCALE GENOMIC DNA]</scope>
    <source>
        <strain evidence="1 2">JCM 12774</strain>
    </source>
</reference>
<sequence>MIESLSLMLLLVLYSFRRDWQLMREVSRVNRWISYLIMGISLLILGYTNKSGPIFYPTVWLQKVLQPLIPFQ</sequence>
<evidence type="ECO:0000313" key="2">
    <source>
        <dbReference type="Proteomes" id="UP001500340"/>
    </source>
</evidence>
<protein>
    <submittedName>
        <fullName evidence="1">Uncharacterized protein</fullName>
    </submittedName>
</protein>
<accession>A0ABN0YMT8</accession>
<dbReference type="Proteomes" id="UP001500340">
    <property type="component" value="Unassembled WGS sequence"/>
</dbReference>